<sequence>MIDPGAVIHPTAIVAPGARIGAGAVIGPYCIVGGGVGLGEGVELVSHVVVDGFSDIGPGTKIYPFTSIGKPPQDLKYEGEPSRLSIGARCVIRENVTINPGTRGGTMLTSIGDDCLLMASSHVAHDCQVGNRVVLANYVGLAGHVTIGDHVAFGGMCAVHQFVRIGAHAFIGAQSMVDADVIPYGMAVGNRARLAGLNLVGLKRRKFEREAIHRLRAAYRMIFSAEGTLRERVEDATGLFADDPLVQDVLRFITAASDRSICLPRNGRDED</sequence>
<evidence type="ECO:0000256" key="7">
    <source>
        <dbReference type="ARBA" id="ARBA00023315"/>
    </source>
</evidence>
<keyword evidence="1 8" id="KW-0963">Cytoplasm</keyword>
<dbReference type="InterPro" id="IPR018357">
    <property type="entry name" value="Hexapep_transf_CS"/>
</dbReference>
<dbReference type="CDD" id="cd03351">
    <property type="entry name" value="LbH_UDP-GlcNAc_AT"/>
    <property type="match status" value="1"/>
</dbReference>
<keyword evidence="11" id="KW-1185">Reference proteome</keyword>
<evidence type="ECO:0000256" key="4">
    <source>
        <dbReference type="ARBA" id="ARBA00022679"/>
    </source>
</evidence>
<dbReference type="PIRSF" id="PIRSF000456">
    <property type="entry name" value="UDP-GlcNAc_acltr"/>
    <property type="match status" value="1"/>
</dbReference>
<dbReference type="InterPro" id="IPR011004">
    <property type="entry name" value="Trimer_LpxA-like_sf"/>
</dbReference>
<comment type="catalytic activity">
    <reaction evidence="8">
        <text>a (3R)-hydroxyacyl-[ACP] + UDP-N-acetyl-alpha-D-glucosamine = a UDP-3-O-[(3R)-3-hydroxyacyl]-N-acetyl-alpha-D-glucosamine + holo-[ACP]</text>
        <dbReference type="Rhea" id="RHEA:67812"/>
        <dbReference type="Rhea" id="RHEA-COMP:9685"/>
        <dbReference type="Rhea" id="RHEA-COMP:9945"/>
        <dbReference type="ChEBI" id="CHEBI:57705"/>
        <dbReference type="ChEBI" id="CHEBI:64479"/>
        <dbReference type="ChEBI" id="CHEBI:78827"/>
        <dbReference type="ChEBI" id="CHEBI:173225"/>
        <dbReference type="EC" id="2.3.1.129"/>
    </reaction>
</comment>
<dbReference type="EC" id="2.3.1.129" evidence="8"/>
<keyword evidence="5 8" id="KW-0677">Repeat</keyword>
<comment type="subcellular location">
    <subcellularLocation>
        <location evidence="8">Cytoplasm</location>
    </subcellularLocation>
</comment>
<dbReference type="AlphaFoldDB" id="A0A1K2HUC6"/>
<comment type="pathway">
    <text evidence="8">Glycolipid biosynthesis; lipid IV(A) biosynthesis; lipid IV(A) from (3R)-3-hydroxytetradecanoyl-[acyl-carrier-protein] and UDP-N-acetyl-alpha-D-glucosamine: step 1/6.</text>
</comment>
<evidence type="ECO:0000256" key="3">
    <source>
        <dbReference type="ARBA" id="ARBA00022556"/>
    </source>
</evidence>
<name>A0A1K2HUC6_9HYPH</name>
<dbReference type="HAMAP" id="MF_00387">
    <property type="entry name" value="LpxA"/>
    <property type="match status" value="1"/>
</dbReference>
<dbReference type="STRING" id="665118.SAMN02983003_0854"/>
<dbReference type="Pfam" id="PF13720">
    <property type="entry name" value="Acetyltransf_11"/>
    <property type="match status" value="1"/>
</dbReference>
<keyword evidence="4 8" id="KW-0808">Transferase</keyword>
<dbReference type="InterPro" id="IPR010137">
    <property type="entry name" value="Lipid_A_LpxA"/>
</dbReference>
<dbReference type="InterPro" id="IPR029098">
    <property type="entry name" value="Acetyltransf_C"/>
</dbReference>
<organism evidence="10 11">
    <name type="scientific">Devosia enhydra</name>
    <dbReference type="NCBI Taxonomy" id="665118"/>
    <lineage>
        <taxon>Bacteria</taxon>
        <taxon>Pseudomonadati</taxon>
        <taxon>Pseudomonadota</taxon>
        <taxon>Alphaproteobacteria</taxon>
        <taxon>Hyphomicrobiales</taxon>
        <taxon>Devosiaceae</taxon>
        <taxon>Devosia</taxon>
    </lineage>
</organism>
<dbReference type="InterPro" id="IPR001451">
    <property type="entry name" value="Hexapep"/>
</dbReference>
<dbReference type="NCBIfam" id="NF003657">
    <property type="entry name" value="PRK05289.1"/>
    <property type="match status" value="1"/>
</dbReference>
<dbReference type="InterPro" id="IPR037157">
    <property type="entry name" value="Acetyltransf_C_sf"/>
</dbReference>
<keyword evidence="7 8" id="KW-0012">Acyltransferase</keyword>
<proteinExistence type="inferred from homology"/>
<dbReference type="RefSeq" id="WP_072339304.1">
    <property type="nucleotide sequence ID" value="NZ_FPKU01000001.1"/>
</dbReference>
<dbReference type="UniPathway" id="UPA00359">
    <property type="reaction ID" value="UER00477"/>
</dbReference>
<dbReference type="GO" id="GO:0016020">
    <property type="term" value="C:membrane"/>
    <property type="evidence" value="ECO:0007669"/>
    <property type="project" value="GOC"/>
</dbReference>
<evidence type="ECO:0000256" key="1">
    <source>
        <dbReference type="ARBA" id="ARBA00022490"/>
    </source>
</evidence>
<comment type="subunit">
    <text evidence="8">Homotrimer.</text>
</comment>
<dbReference type="Gene3D" id="2.160.10.10">
    <property type="entry name" value="Hexapeptide repeat proteins"/>
    <property type="match status" value="1"/>
</dbReference>
<comment type="similarity">
    <text evidence="8">Belongs to the transferase hexapeptide repeat family. LpxA subfamily.</text>
</comment>
<feature type="domain" description="UDP N-acetylglucosamine O-acyltransferase C-terminal" evidence="9">
    <location>
        <begin position="180"/>
        <end position="262"/>
    </location>
</feature>
<dbReference type="PROSITE" id="PS00101">
    <property type="entry name" value="HEXAPEP_TRANSFERASES"/>
    <property type="match status" value="1"/>
</dbReference>
<evidence type="ECO:0000256" key="2">
    <source>
        <dbReference type="ARBA" id="ARBA00022516"/>
    </source>
</evidence>
<dbReference type="EMBL" id="FPKU01000001">
    <property type="protein sequence ID" value="SFZ82054.1"/>
    <property type="molecule type" value="Genomic_DNA"/>
</dbReference>
<evidence type="ECO:0000256" key="6">
    <source>
        <dbReference type="ARBA" id="ARBA00023098"/>
    </source>
</evidence>
<comment type="function">
    <text evidence="8">Involved in the biosynthesis of lipid A, a phosphorylated glycolipid that anchors the lipopolysaccharide to the outer membrane of the cell.</text>
</comment>
<keyword evidence="6 8" id="KW-0443">Lipid metabolism</keyword>
<gene>
    <name evidence="8" type="primary">lpxA</name>
    <name evidence="10" type="ORF">SAMN02983003_0854</name>
</gene>
<accession>A0A1K2HUC6</accession>
<reference evidence="10 11" key="1">
    <citation type="submission" date="2016-11" db="EMBL/GenBank/DDBJ databases">
        <authorList>
            <person name="Jaros S."/>
            <person name="Januszkiewicz K."/>
            <person name="Wedrychowicz H."/>
        </authorList>
    </citation>
    <scope>NUCLEOTIDE SEQUENCE [LARGE SCALE GENOMIC DNA]</scope>
    <source>
        <strain evidence="10 11">ATCC 23634</strain>
    </source>
</reference>
<dbReference type="GO" id="GO:0005737">
    <property type="term" value="C:cytoplasm"/>
    <property type="evidence" value="ECO:0007669"/>
    <property type="project" value="UniProtKB-SubCell"/>
</dbReference>
<dbReference type="PANTHER" id="PTHR43480:SF1">
    <property type="entry name" value="ACYL-[ACYL-CARRIER-PROTEIN]--UDP-N-ACETYLGLUCOSAMINE O-ACYLTRANSFERASE, MITOCHONDRIAL-RELATED"/>
    <property type="match status" value="1"/>
</dbReference>
<keyword evidence="3 8" id="KW-0441">Lipid A biosynthesis</keyword>
<evidence type="ECO:0000259" key="9">
    <source>
        <dbReference type="Pfam" id="PF13720"/>
    </source>
</evidence>
<evidence type="ECO:0000256" key="5">
    <source>
        <dbReference type="ARBA" id="ARBA00022737"/>
    </source>
</evidence>
<evidence type="ECO:0000313" key="11">
    <source>
        <dbReference type="Proteomes" id="UP000183447"/>
    </source>
</evidence>
<dbReference type="PANTHER" id="PTHR43480">
    <property type="entry name" value="ACYL-[ACYL-CARRIER-PROTEIN]--UDP-N-ACETYLGLUCOSAMINE O-ACYLTRANSFERASE"/>
    <property type="match status" value="1"/>
</dbReference>
<dbReference type="Proteomes" id="UP000183447">
    <property type="component" value="Unassembled WGS sequence"/>
</dbReference>
<dbReference type="GO" id="GO:0008780">
    <property type="term" value="F:acyl-[acyl-carrier-protein]-UDP-N-acetylglucosamine O-acyltransferase activity"/>
    <property type="evidence" value="ECO:0007669"/>
    <property type="project" value="UniProtKB-UniRule"/>
</dbReference>
<evidence type="ECO:0000313" key="10">
    <source>
        <dbReference type="EMBL" id="SFZ82054.1"/>
    </source>
</evidence>
<evidence type="ECO:0000256" key="8">
    <source>
        <dbReference type="HAMAP-Rule" id="MF_00387"/>
    </source>
</evidence>
<dbReference type="Pfam" id="PF00132">
    <property type="entry name" value="Hexapep"/>
    <property type="match status" value="1"/>
</dbReference>
<dbReference type="OrthoDB" id="9807278at2"/>
<dbReference type="Gene3D" id="1.20.1180.10">
    <property type="entry name" value="Udp N-acetylglucosamine O-acyltransferase, C-terminal domain"/>
    <property type="match status" value="1"/>
</dbReference>
<protein>
    <recommendedName>
        <fullName evidence="8">Acyl-[acyl-carrier-protein]--UDP-N-acetylglucosamine O-acyltransferase</fullName>
        <shortName evidence="8">UDP-N-acetylglucosamine acyltransferase</shortName>
        <ecNumber evidence="8">2.3.1.129</ecNumber>
    </recommendedName>
</protein>
<keyword evidence="2 8" id="KW-0444">Lipid biosynthesis</keyword>
<dbReference type="NCBIfam" id="TIGR01852">
    <property type="entry name" value="lipid_A_lpxA"/>
    <property type="match status" value="1"/>
</dbReference>
<dbReference type="GO" id="GO:0009245">
    <property type="term" value="P:lipid A biosynthetic process"/>
    <property type="evidence" value="ECO:0007669"/>
    <property type="project" value="UniProtKB-UniRule"/>
</dbReference>
<dbReference type="SUPFAM" id="SSF51161">
    <property type="entry name" value="Trimeric LpxA-like enzymes"/>
    <property type="match status" value="1"/>
</dbReference>